<dbReference type="PANTHER" id="PTHR23322">
    <property type="entry name" value="FAS-ASSOCIATED PROTEIN"/>
    <property type="match status" value="1"/>
</dbReference>
<feature type="compositionally biased region" description="Basic and acidic residues" evidence="1">
    <location>
        <begin position="162"/>
        <end position="171"/>
    </location>
</feature>
<proteinExistence type="predicted"/>
<dbReference type="SUPFAM" id="SSF54236">
    <property type="entry name" value="Ubiquitin-like"/>
    <property type="match status" value="1"/>
</dbReference>
<feature type="region of interest" description="Disordered" evidence="1">
    <location>
        <begin position="33"/>
        <end position="126"/>
    </location>
</feature>
<accession>A0ABP0PMC8</accession>
<dbReference type="InterPro" id="IPR003903">
    <property type="entry name" value="UIM_dom"/>
</dbReference>
<protein>
    <recommendedName>
        <fullName evidence="2">UBX domain-containing protein</fullName>
    </recommendedName>
</protein>
<dbReference type="CDD" id="cd01767">
    <property type="entry name" value="UBX"/>
    <property type="match status" value="1"/>
</dbReference>
<dbReference type="InterPro" id="IPR050730">
    <property type="entry name" value="UBX_domain-protein"/>
</dbReference>
<evidence type="ECO:0000313" key="4">
    <source>
        <dbReference type="Proteomes" id="UP001642484"/>
    </source>
</evidence>
<organism evidence="3 4">
    <name type="scientific">Durusdinium trenchii</name>
    <dbReference type="NCBI Taxonomy" id="1381693"/>
    <lineage>
        <taxon>Eukaryota</taxon>
        <taxon>Sar</taxon>
        <taxon>Alveolata</taxon>
        <taxon>Dinophyceae</taxon>
        <taxon>Suessiales</taxon>
        <taxon>Symbiodiniaceae</taxon>
        <taxon>Durusdinium</taxon>
    </lineage>
</organism>
<feature type="compositionally biased region" description="Basic and acidic residues" evidence="1">
    <location>
        <begin position="220"/>
        <end position="234"/>
    </location>
</feature>
<dbReference type="Proteomes" id="UP001642484">
    <property type="component" value="Unassembled WGS sequence"/>
</dbReference>
<dbReference type="PROSITE" id="PS50033">
    <property type="entry name" value="UBX"/>
    <property type="match status" value="1"/>
</dbReference>
<feature type="domain" description="UBX" evidence="2">
    <location>
        <begin position="247"/>
        <end position="326"/>
    </location>
</feature>
<dbReference type="InterPro" id="IPR029071">
    <property type="entry name" value="Ubiquitin-like_domsf"/>
</dbReference>
<dbReference type="SMART" id="SM00726">
    <property type="entry name" value="UIM"/>
    <property type="match status" value="3"/>
</dbReference>
<dbReference type="PANTHER" id="PTHR23322:SF1">
    <property type="entry name" value="FAS-ASSOCIATED FACTOR 2"/>
    <property type="match status" value="1"/>
</dbReference>
<reference evidence="3 4" key="1">
    <citation type="submission" date="2024-02" db="EMBL/GenBank/DDBJ databases">
        <authorList>
            <person name="Chen Y."/>
            <person name="Shah S."/>
            <person name="Dougan E. K."/>
            <person name="Thang M."/>
            <person name="Chan C."/>
        </authorList>
    </citation>
    <scope>NUCLEOTIDE SEQUENCE [LARGE SCALE GENOMIC DNA]</scope>
</reference>
<dbReference type="Gene3D" id="3.10.20.90">
    <property type="entry name" value="Phosphatidylinositol 3-kinase Catalytic Subunit, Chain A, domain 1"/>
    <property type="match status" value="1"/>
</dbReference>
<evidence type="ECO:0000259" key="2">
    <source>
        <dbReference type="PROSITE" id="PS50033"/>
    </source>
</evidence>
<feature type="region of interest" description="Disordered" evidence="1">
    <location>
        <begin position="143"/>
        <end position="249"/>
    </location>
</feature>
<dbReference type="InterPro" id="IPR001012">
    <property type="entry name" value="UBX_dom"/>
</dbReference>
<dbReference type="PROSITE" id="PS50330">
    <property type="entry name" value="UIM"/>
    <property type="match status" value="2"/>
</dbReference>
<dbReference type="Pfam" id="PF02809">
    <property type="entry name" value="UIM"/>
    <property type="match status" value="3"/>
</dbReference>
<dbReference type="Pfam" id="PF00789">
    <property type="entry name" value="UBX"/>
    <property type="match status" value="1"/>
</dbReference>
<feature type="compositionally biased region" description="Low complexity" evidence="1">
    <location>
        <begin position="69"/>
        <end position="79"/>
    </location>
</feature>
<comment type="caution">
    <text evidence="3">The sequence shown here is derived from an EMBL/GenBank/DDBJ whole genome shotgun (WGS) entry which is preliminary data.</text>
</comment>
<keyword evidence="4" id="KW-1185">Reference proteome</keyword>
<evidence type="ECO:0000256" key="1">
    <source>
        <dbReference type="SAM" id="MobiDB-lite"/>
    </source>
</evidence>
<evidence type="ECO:0000313" key="3">
    <source>
        <dbReference type="EMBL" id="CAK9077185.1"/>
    </source>
</evidence>
<gene>
    <name evidence="3" type="ORF">CCMP2556_LOCUS38044</name>
</gene>
<feature type="compositionally biased region" description="Basic and acidic residues" evidence="1">
    <location>
        <begin position="191"/>
        <end position="211"/>
    </location>
</feature>
<name>A0ABP0PMC8_9DINO</name>
<sequence length="329" mass="36468">MAAGDGLDPTLAAELGIDDPELARAIEASYQSHVGTVTAPPPPEEDQDLARALRESLEEQGRLGEVDARASGSSSAAGSAPPPRMPSFLLRPPTAPLDEVGSNAAVDGGSSRGSSRERGLDADASEVMDPHLAAVIEASYAAQTETARAEEEEEMLRQAMEISRKEEERRQNQALREQQEQELQESILMDQMREQEEKRRRVEEEEQRRAVEASQQAELQRQEEEERQRLEMHSAKLANVPPEPPADAPERVDLQIRGLDGTRARRRFLSSNTVGQVYDYLEVEGLLPLSSEETFQLVSTMPRKEYKDREETLAQAGLAGQCALMLERL</sequence>
<dbReference type="EMBL" id="CAXAMN010023361">
    <property type="protein sequence ID" value="CAK9077185.1"/>
    <property type="molecule type" value="Genomic_DNA"/>
</dbReference>
<dbReference type="SMART" id="SM00166">
    <property type="entry name" value="UBX"/>
    <property type="match status" value="1"/>
</dbReference>
<feature type="compositionally biased region" description="Basic and acidic residues" evidence="1">
    <location>
        <begin position="48"/>
        <end position="68"/>
    </location>
</feature>